<gene>
    <name evidence="2" type="ORF">ACFFJP_12980</name>
</gene>
<dbReference type="RefSeq" id="WP_377244623.1">
    <property type="nucleotide sequence ID" value="NZ_JBHLXP010000003.1"/>
</dbReference>
<dbReference type="Proteomes" id="UP001589813">
    <property type="component" value="Unassembled WGS sequence"/>
</dbReference>
<reference evidence="2 3" key="1">
    <citation type="submission" date="2024-09" db="EMBL/GenBank/DDBJ databases">
        <authorList>
            <person name="Sun Q."/>
            <person name="Mori K."/>
        </authorList>
    </citation>
    <scope>NUCLEOTIDE SEQUENCE [LARGE SCALE GENOMIC DNA]</scope>
    <source>
        <strain evidence="2 3">KCTC 23315</strain>
    </source>
</reference>
<protein>
    <submittedName>
        <fullName evidence="2">Uncharacterized protein</fullName>
    </submittedName>
</protein>
<feature type="transmembrane region" description="Helical" evidence="1">
    <location>
        <begin position="6"/>
        <end position="26"/>
    </location>
</feature>
<keyword evidence="3" id="KW-1185">Reference proteome</keyword>
<keyword evidence="1" id="KW-1133">Transmembrane helix</keyword>
<name>A0ABV6BE92_9GAMM</name>
<dbReference type="EMBL" id="JBHLXP010000003">
    <property type="protein sequence ID" value="MFC0049203.1"/>
    <property type="molecule type" value="Genomic_DNA"/>
</dbReference>
<evidence type="ECO:0000313" key="2">
    <source>
        <dbReference type="EMBL" id="MFC0049203.1"/>
    </source>
</evidence>
<organism evidence="2 3">
    <name type="scientific">Rheinheimera tilapiae</name>
    <dbReference type="NCBI Taxonomy" id="875043"/>
    <lineage>
        <taxon>Bacteria</taxon>
        <taxon>Pseudomonadati</taxon>
        <taxon>Pseudomonadota</taxon>
        <taxon>Gammaproteobacteria</taxon>
        <taxon>Chromatiales</taxon>
        <taxon>Chromatiaceae</taxon>
        <taxon>Rheinheimera</taxon>
    </lineage>
</organism>
<evidence type="ECO:0000313" key="3">
    <source>
        <dbReference type="Proteomes" id="UP001589813"/>
    </source>
</evidence>
<feature type="transmembrane region" description="Helical" evidence="1">
    <location>
        <begin position="306"/>
        <end position="325"/>
    </location>
</feature>
<proteinExistence type="predicted"/>
<accession>A0ABV6BE92</accession>
<comment type="caution">
    <text evidence="2">The sequence shown here is derived from an EMBL/GenBank/DDBJ whole genome shotgun (WGS) entry which is preliminary data.</text>
</comment>
<keyword evidence="1" id="KW-0812">Transmembrane</keyword>
<keyword evidence="1" id="KW-0472">Membrane</keyword>
<sequence length="809" mass="91427">MKLFSWSSLFFLLSLSFLWGCGYWVWLQTNQSQQTQLYSQLSLQLERSEVLLEDWQRNYRLHLDYLRADLVGMTPATTDNVIYDPWQELDDKIQHAPWPDALLGYALLDEAGRAVRLSNSVAGQLFTITATDFSSNHQFLTPMVLPAQWVAPVHLELNNQHLLFWFDLSALKQNLQKAQQGGAGEVLLVSAAAQLVSPSRYQQTLLARFGQTDLRDDQSLKFLLKRPPEDLTRSSQRYDGSMAWPATPLAQLMTASKQGQTPLFVPNYLGRPSVASWRWSDSWQAYLVAERDLHSLQQQRKTLRQYLLMGLSALSLILLLLFWLIQRGVRQQEQVTVFGESDLLTSPEPLVTVPDTALPELASTAEPVTVIKPVAVESSQQQNQLKIAQTLLQAWLTQPASAHSLREVSELWLQQCDTETQGPIYCQPGLLLSLQLTQLQQQVVKALLLELAPDLPAWVSLDAVALREALDWVIRLRLAQHDVSTLMVKVVLTEPQRLMLEISDDGDTIAPGQWLTLLHPGQDQTLWPAALQRLQHAGGHLSAAQQQFSGNKLLLTLPLQVLAEARPGSELQLIDGAALLLCPAGDAQQLYRRMLKQTGLALMPLDDAAQFMQWCSEQNDARLDYLILDEAFINADQQIATQVFQVVRRYFPQLALLVLVRQPDQWQALQQSFQLRLISKPVLCGSLQQALVATEEAEFGPLLRRVWLAPANAVDGWVLQQVLSQLGYQPMTLLPEQTLPYNELLMLPLENSMKWQGQLTQQPLLWYTAQPVAIDSLEESQLVWTQSQGLTMLSQRLFQLSERLITDEN</sequence>
<evidence type="ECO:0000256" key="1">
    <source>
        <dbReference type="SAM" id="Phobius"/>
    </source>
</evidence>